<evidence type="ECO:0000256" key="2">
    <source>
        <dbReference type="ARBA" id="ARBA00022679"/>
    </source>
</evidence>
<evidence type="ECO:0000256" key="3">
    <source>
        <dbReference type="ARBA" id="ARBA00047960"/>
    </source>
</evidence>
<name>A0A194SB61_RHOGW</name>
<evidence type="ECO:0000313" key="7">
    <source>
        <dbReference type="EMBL" id="KPV77958.1"/>
    </source>
</evidence>
<evidence type="ECO:0000256" key="5">
    <source>
        <dbReference type="PIRSR" id="PIRSR006386-1"/>
    </source>
</evidence>
<keyword evidence="8" id="KW-1185">Reference proteome</keyword>
<reference evidence="7 8" key="1">
    <citation type="journal article" date="2015" name="Front. Microbiol.">
        <title>Genome sequence of the plant growth promoting endophytic yeast Rhodotorula graminis WP1.</title>
        <authorList>
            <person name="Firrincieli A."/>
            <person name="Otillar R."/>
            <person name="Salamov A."/>
            <person name="Schmutz J."/>
            <person name="Khan Z."/>
            <person name="Redman R.S."/>
            <person name="Fleck N.D."/>
            <person name="Lindquist E."/>
            <person name="Grigoriev I.V."/>
            <person name="Doty S.L."/>
        </authorList>
    </citation>
    <scope>NUCLEOTIDE SEQUENCE [LARGE SCALE GENOMIC DNA]</scope>
    <source>
        <strain evidence="7 8">WP1</strain>
    </source>
</reference>
<keyword evidence="2 4" id="KW-0808">Transferase</keyword>
<dbReference type="OrthoDB" id="4664297at2759"/>
<evidence type="ECO:0000313" key="8">
    <source>
        <dbReference type="Proteomes" id="UP000053890"/>
    </source>
</evidence>
<dbReference type="RefSeq" id="XP_018274007.1">
    <property type="nucleotide sequence ID" value="XM_018418459.1"/>
</dbReference>
<dbReference type="GO" id="GO:0005739">
    <property type="term" value="C:mitochondrion"/>
    <property type="evidence" value="ECO:0007669"/>
    <property type="project" value="TreeGrafter"/>
</dbReference>
<evidence type="ECO:0000259" key="6">
    <source>
        <dbReference type="Pfam" id="PF01323"/>
    </source>
</evidence>
<protein>
    <recommendedName>
        <fullName evidence="4">Glutathione S-transferase kappa</fullName>
        <ecNumber evidence="4">2.5.1.18</ecNumber>
    </recommendedName>
</protein>
<comment type="catalytic activity">
    <reaction evidence="3 4">
        <text>RX + glutathione = an S-substituted glutathione + a halide anion + H(+)</text>
        <dbReference type="Rhea" id="RHEA:16437"/>
        <dbReference type="ChEBI" id="CHEBI:15378"/>
        <dbReference type="ChEBI" id="CHEBI:16042"/>
        <dbReference type="ChEBI" id="CHEBI:17792"/>
        <dbReference type="ChEBI" id="CHEBI:57925"/>
        <dbReference type="ChEBI" id="CHEBI:90779"/>
        <dbReference type="EC" id="2.5.1.18"/>
    </reaction>
</comment>
<dbReference type="SUPFAM" id="SSF52833">
    <property type="entry name" value="Thioredoxin-like"/>
    <property type="match status" value="1"/>
</dbReference>
<dbReference type="InterPro" id="IPR014440">
    <property type="entry name" value="HCCAis_GSTk"/>
</dbReference>
<dbReference type="GO" id="GO:0004602">
    <property type="term" value="F:glutathione peroxidase activity"/>
    <property type="evidence" value="ECO:0007669"/>
    <property type="project" value="TreeGrafter"/>
</dbReference>
<dbReference type="GO" id="GO:0004364">
    <property type="term" value="F:glutathione transferase activity"/>
    <property type="evidence" value="ECO:0007669"/>
    <property type="project" value="UniProtKB-UniRule"/>
</dbReference>
<dbReference type="GO" id="GO:0006749">
    <property type="term" value="P:glutathione metabolic process"/>
    <property type="evidence" value="ECO:0007669"/>
    <property type="project" value="TreeGrafter"/>
</dbReference>
<dbReference type="GO" id="GO:0005777">
    <property type="term" value="C:peroxisome"/>
    <property type="evidence" value="ECO:0007669"/>
    <property type="project" value="TreeGrafter"/>
</dbReference>
<accession>A0A194SB61</accession>
<dbReference type="Pfam" id="PF01323">
    <property type="entry name" value="DSBA"/>
    <property type="match status" value="1"/>
</dbReference>
<dbReference type="STRING" id="578459.A0A194SB61"/>
<dbReference type="EC" id="2.5.1.18" evidence="4"/>
<dbReference type="FunFam" id="3.40.30.10:FF:000096">
    <property type="entry name" value="Glutathione S-transferase kappa"/>
    <property type="match status" value="1"/>
</dbReference>
<dbReference type="EMBL" id="KQ474073">
    <property type="protein sequence ID" value="KPV77958.1"/>
    <property type="molecule type" value="Genomic_DNA"/>
</dbReference>
<gene>
    <name evidence="7" type="ORF">RHOBADRAFT_64295</name>
</gene>
<feature type="active site" description="Nucleophile" evidence="5">
    <location>
        <position position="12"/>
    </location>
</feature>
<sequence length="228" mass="25672">MVRGTLYYDVVSPWSVFAYAVLKRYRKHWNMDLVLKPVFLGGVMAASGNQPPLKIPNKGKWMNRVDMPLAAEFFEVPYTFPAKFPINTIHCMRLLRAIEEHTPDKLEKATDLFFAAIWQPTSGKTAEDAVVPANFPAMLAQDNLFSQSEIDKVIAASTSDEVKALLKTDSQKLVDEGAFGFPWIVLERDSGEKRSFFGSDRFEAMAFWLGKEYKGPVPDGRKKASAKL</sequence>
<proteinExistence type="inferred from homology"/>
<evidence type="ECO:0000256" key="4">
    <source>
        <dbReference type="PIRNR" id="PIRNR006386"/>
    </source>
</evidence>
<dbReference type="InterPro" id="IPR036249">
    <property type="entry name" value="Thioredoxin-like_sf"/>
</dbReference>
<dbReference type="PANTHER" id="PTHR42943">
    <property type="entry name" value="GLUTATHIONE S-TRANSFERASE KAPPA"/>
    <property type="match status" value="1"/>
</dbReference>
<dbReference type="OMA" id="PINTMHL"/>
<dbReference type="PANTHER" id="PTHR42943:SF2">
    <property type="entry name" value="GLUTATHIONE S-TRANSFERASE KAPPA 1"/>
    <property type="match status" value="1"/>
</dbReference>
<dbReference type="Proteomes" id="UP000053890">
    <property type="component" value="Unassembled WGS sequence"/>
</dbReference>
<dbReference type="InterPro" id="IPR001853">
    <property type="entry name" value="DSBA-like_thioredoxin_dom"/>
</dbReference>
<dbReference type="Gene3D" id="3.40.30.10">
    <property type="entry name" value="Glutaredoxin"/>
    <property type="match status" value="1"/>
</dbReference>
<dbReference type="InterPro" id="IPR051924">
    <property type="entry name" value="GST_Kappa/NadH"/>
</dbReference>
<organism evidence="7 8">
    <name type="scientific">Rhodotorula graminis (strain WP1)</name>
    <dbReference type="NCBI Taxonomy" id="578459"/>
    <lineage>
        <taxon>Eukaryota</taxon>
        <taxon>Fungi</taxon>
        <taxon>Dikarya</taxon>
        <taxon>Basidiomycota</taxon>
        <taxon>Pucciniomycotina</taxon>
        <taxon>Microbotryomycetes</taxon>
        <taxon>Sporidiobolales</taxon>
        <taxon>Sporidiobolaceae</taxon>
        <taxon>Rhodotorula</taxon>
    </lineage>
</organism>
<dbReference type="AlphaFoldDB" id="A0A194SB61"/>
<comment type="similarity">
    <text evidence="1 4">Belongs to the GST superfamily. Kappa family.</text>
</comment>
<evidence type="ECO:0000256" key="1">
    <source>
        <dbReference type="ARBA" id="ARBA00006494"/>
    </source>
</evidence>
<feature type="domain" description="DSBA-like thioredoxin" evidence="6">
    <location>
        <begin position="6"/>
        <end position="206"/>
    </location>
</feature>
<dbReference type="GeneID" id="28978906"/>
<dbReference type="PIRSF" id="PIRSF006386">
    <property type="entry name" value="HCCAis_GSTk"/>
    <property type="match status" value="1"/>
</dbReference>